<evidence type="ECO:0000256" key="6">
    <source>
        <dbReference type="ARBA" id="ARBA00022982"/>
    </source>
</evidence>
<evidence type="ECO:0000313" key="9">
    <source>
        <dbReference type="EMBL" id="KAA5271128.1"/>
    </source>
</evidence>
<evidence type="ECO:0000259" key="8">
    <source>
        <dbReference type="PROSITE" id="PS50902"/>
    </source>
</evidence>
<evidence type="ECO:0000313" key="14">
    <source>
        <dbReference type="Proteomes" id="UP000291917"/>
    </source>
</evidence>
<dbReference type="GO" id="GO:0010181">
    <property type="term" value="F:FMN binding"/>
    <property type="evidence" value="ECO:0007669"/>
    <property type="project" value="UniProtKB-UniRule"/>
</dbReference>
<dbReference type="EMBL" id="JABAGL010000005">
    <property type="protein sequence ID" value="NME85284.1"/>
    <property type="molecule type" value="Genomic_DNA"/>
</dbReference>
<keyword evidence="6 7" id="KW-0249">Electron transport</keyword>
<dbReference type="NCBIfam" id="NF006739">
    <property type="entry name" value="PRK09267.1-5"/>
    <property type="match status" value="1"/>
</dbReference>
<dbReference type="EMBL" id="UFSX01000002">
    <property type="protein sequence ID" value="SUV43705.1"/>
    <property type="molecule type" value="Genomic_DNA"/>
</dbReference>
<evidence type="ECO:0000313" key="11">
    <source>
        <dbReference type="EMBL" id="RYT70492.1"/>
    </source>
</evidence>
<dbReference type="GeneID" id="93069848"/>
<keyword evidence="3 7" id="KW-0813">Transport</keyword>
<keyword evidence="5 7" id="KW-0288">FMN</keyword>
<protein>
    <recommendedName>
        <fullName evidence="7">Flavodoxin</fullName>
    </recommendedName>
</protein>
<organism evidence="12 13">
    <name type="scientific">Bacteroides eggerthii</name>
    <dbReference type="NCBI Taxonomy" id="28111"/>
    <lineage>
        <taxon>Bacteria</taxon>
        <taxon>Pseudomonadati</taxon>
        <taxon>Bacteroidota</taxon>
        <taxon>Bacteroidia</taxon>
        <taxon>Bacteroidales</taxon>
        <taxon>Bacteroidaceae</taxon>
        <taxon>Bacteroides</taxon>
    </lineage>
</organism>
<reference evidence="12 13" key="1">
    <citation type="submission" date="2018-06" db="EMBL/GenBank/DDBJ databases">
        <authorList>
            <consortium name="Pathogen Informatics"/>
            <person name="Doyle S."/>
        </authorList>
    </citation>
    <scope>NUCLEOTIDE SEQUENCE [LARGE SCALE GENOMIC DNA]</scope>
    <source>
        <strain evidence="12 13">NCTC11155</strain>
    </source>
</reference>
<name>A0A380ZC64_9BACE</name>
<dbReference type="Pfam" id="PF00258">
    <property type="entry name" value="Flavodoxin_1"/>
    <property type="match status" value="1"/>
</dbReference>
<reference evidence="11 14" key="3">
    <citation type="journal article" date="2019" name="Science, e1252229">
        <title>Invertible promoters mediate bacterial phase variation, antibiotic resistance, and host adaptation in the gut.</title>
        <authorList>
            <person name="Jiang X."/>
            <person name="Hall A.B."/>
            <person name="Arthur T.D."/>
            <person name="Plichta D.R."/>
            <person name="Covington C.T."/>
            <person name="Poyet M."/>
            <person name="Crothers J."/>
            <person name="Moses P.L."/>
            <person name="Tolonen A.C."/>
            <person name="Vlamakis H."/>
            <person name="Alm E.J."/>
            <person name="Xavier R.J."/>
        </authorList>
    </citation>
    <scope>NUCLEOTIDE SEQUENCE [LARGE SCALE GENOMIC DNA]</scope>
    <source>
        <strain evidence="11">Bj_0095</strain>
        <strain evidence="14">bj_0095</strain>
    </source>
</reference>
<evidence type="ECO:0000256" key="2">
    <source>
        <dbReference type="ARBA" id="ARBA00005267"/>
    </source>
</evidence>
<dbReference type="InterPro" id="IPR008254">
    <property type="entry name" value="Flavodoxin/NO_synth"/>
</dbReference>
<dbReference type="GO" id="GO:0009055">
    <property type="term" value="F:electron transfer activity"/>
    <property type="evidence" value="ECO:0007669"/>
    <property type="project" value="UniProtKB-UniRule"/>
</dbReference>
<comment type="similarity">
    <text evidence="2 7">Belongs to the flavodoxin family.</text>
</comment>
<evidence type="ECO:0000256" key="1">
    <source>
        <dbReference type="ARBA" id="ARBA00001917"/>
    </source>
</evidence>
<evidence type="ECO:0000313" key="15">
    <source>
        <dbReference type="Proteomes" id="UP000335496"/>
    </source>
</evidence>
<dbReference type="NCBIfam" id="TIGR01752">
    <property type="entry name" value="flav_long"/>
    <property type="match status" value="1"/>
</dbReference>
<dbReference type="PIRSF" id="PIRSF038996">
    <property type="entry name" value="FldA"/>
    <property type="match status" value="1"/>
</dbReference>
<comment type="function">
    <text evidence="7">Low-potential electron donor to a number of redox enzymes.</text>
</comment>
<gene>
    <name evidence="12" type="primary">isiB</name>
    <name evidence="11" type="ORF">EAJ03_15440</name>
    <name evidence="9" type="ORF">F2Z23_15635</name>
    <name evidence="10" type="ORF">HF841_04495</name>
    <name evidence="12" type="ORF">NCTC11155_03110</name>
</gene>
<sequence>MKKIGLFYAANAVKTSQVAKKIRKVLGAENVDIIPAEQAWGNDFEAYDNLIIGVSTWFDGELPTYWDELIPELETLDLKGKRVALFGLGDQVNYPDNFADGLGLLGDAFEKAGASLVGFTPTKDYSFNRSKALRGNEWCGLVLDFENQSEMTDGRIKAWCDRLRAELL</sequence>
<comment type="cofactor">
    <cofactor evidence="1 7">
        <name>FMN</name>
        <dbReference type="ChEBI" id="CHEBI:58210"/>
    </cofactor>
</comment>
<dbReference type="PANTHER" id="PTHR42809:SF1">
    <property type="entry name" value="FLAVODOXIN 1"/>
    <property type="match status" value="1"/>
</dbReference>
<dbReference type="OrthoDB" id="9790745at2"/>
<dbReference type="RefSeq" id="WP_004288979.1">
    <property type="nucleotide sequence ID" value="NZ_CABKNQ010000019.1"/>
</dbReference>
<dbReference type="InterPro" id="IPR029039">
    <property type="entry name" value="Flavoprotein-like_sf"/>
</dbReference>
<evidence type="ECO:0000313" key="12">
    <source>
        <dbReference type="EMBL" id="SUV43705.1"/>
    </source>
</evidence>
<dbReference type="InterPro" id="IPR010086">
    <property type="entry name" value="Flavodoxin_lc"/>
</dbReference>
<keyword evidence="15" id="KW-1185">Reference proteome</keyword>
<dbReference type="Proteomes" id="UP000254424">
    <property type="component" value="Unassembled WGS sequence"/>
</dbReference>
<evidence type="ECO:0000313" key="10">
    <source>
        <dbReference type="EMBL" id="NME85284.1"/>
    </source>
</evidence>
<evidence type="ECO:0000256" key="5">
    <source>
        <dbReference type="ARBA" id="ARBA00022643"/>
    </source>
</evidence>
<evidence type="ECO:0000256" key="7">
    <source>
        <dbReference type="PIRNR" id="PIRNR038996"/>
    </source>
</evidence>
<evidence type="ECO:0000256" key="3">
    <source>
        <dbReference type="ARBA" id="ARBA00022448"/>
    </source>
</evidence>
<dbReference type="Proteomes" id="UP000335496">
    <property type="component" value="Unassembled WGS sequence"/>
</dbReference>
<reference evidence="9 15" key="2">
    <citation type="journal article" date="2019" name="Nat. Med.">
        <title>A library of human gut bacterial isolates paired with longitudinal multiomics data enables mechanistic microbiome research.</title>
        <authorList>
            <person name="Poyet M."/>
            <person name="Groussin M."/>
            <person name="Gibbons S.M."/>
            <person name="Avila-Pacheco J."/>
            <person name="Jiang X."/>
            <person name="Kearney S.M."/>
            <person name="Perrotta A.R."/>
            <person name="Berdy B."/>
            <person name="Zhao S."/>
            <person name="Lieberman T.D."/>
            <person name="Swanson P.K."/>
            <person name="Smith M."/>
            <person name="Roesemann S."/>
            <person name="Alexander J.E."/>
            <person name="Rich S.A."/>
            <person name="Livny J."/>
            <person name="Vlamakis H."/>
            <person name="Clish C."/>
            <person name="Bullock K."/>
            <person name="Deik A."/>
            <person name="Scott J."/>
            <person name="Pierce K.A."/>
            <person name="Xavier R.J."/>
            <person name="Alm E.J."/>
        </authorList>
    </citation>
    <scope>NUCLEOTIDE SEQUENCE [LARGE SCALE GENOMIC DNA]</scope>
    <source>
        <strain evidence="9 15">BIOML-A1</strain>
    </source>
</reference>
<dbReference type="Gene3D" id="3.40.50.360">
    <property type="match status" value="1"/>
</dbReference>
<accession>A0A380ZC64</accession>
<dbReference type="Proteomes" id="UP000520291">
    <property type="component" value="Unassembled WGS sequence"/>
</dbReference>
<dbReference type="SUPFAM" id="SSF52218">
    <property type="entry name" value="Flavoproteins"/>
    <property type="match status" value="1"/>
</dbReference>
<reference evidence="10 16" key="4">
    <citation type="submission" date="2020-04" db="EMBL/GenBank/DDBJ databases">
        <authorList>
            <person name="Hitch T.C.A."/>
            <person name="Wylensek D."/>
            <person name="Clavel T."/>
        </authorList>
    </citation>
    <scope>NUCLEOTIDE SEQUENCE [LARGE SCALE GENOMIC DNA]</scope>
    <source>
        <strain evidence="10 16">WCA3-601-WT-5E</strain>
    </source>
</reference>
<dbReference type="EMBL" id="VVZX01000025">
    <property type="protein sequence ID" value="KAA5271128.1"/>
    <property type="molecule type" value="Genomic_DNA"/>
</dbReference>
<proteinExistence type="inferred from homology"/>
<dbReference type="AlphaFoldDB" id="A0A380ZC64"/>
<dbReference type="InterPro" id="IPR050619">
    <property type="entry name" value="Flavodoxin"/>
</dbReference>
<feature type="domain" description="Flavodoxin-like" evidence="8">
    <location>
        <begin position="4"/>
        <end position="164"/>
    </location>
</feature>
<dbReference type="Proteomes" id="UP000291917">
    <property type="component" value="Unassembled WGS sequence"/>
</dbReference>
<dbReference type="PROSITE" id="PS50902">
    <property type="entry name" value="FLAVODOXIN_LIKE"/>
    <property type="match status" value="1"/>
</dbReference>
<dbReference type="EMBL" id="RCXL01000027">
    <property type="protein sequence ID" value="RYT70492.1"/>
    <property type="molecule type" value="Genomic_DNA"/>
</dbReference>
<dbReference type="STRING" id="483216.BACEGG_00697"/>
<keyword evidence="4 7" id="KW-0285">Flavoprotein</keyword>
<dbReference type="PANTHER" id="PTHR42809">
    <property type="entry name" value="FLAVODOXIN 2"/>
    <property type="match status" value="1"/>
</dbReference>
<evidence type="ECO:0000256" key="4">
    <source>
        <dbReference type="ARBA" id="ARBA00022630"/>
    </source>
</evidence>
<evidence type="ECO:0000313" key="13">
    <source>
        <dbReference type="Proteomes" id="UP000254424"/>
    </source>
</evidence>
<evidence type="ECO:0000313" key="16">
    <source>
        <dbReference type="Proteomes" id="UP000520291"/>
    </source>
</evidence>